<feature type="transmembrane region" description="Helical" evidence="7">
    <location>
        <begin position="107"/>
        <end position="129"/>
    </location>
</feature>
<reference evidence="8 9" key="1">
    <citation type="submission" date="2019-03" db="EMBL/GenBank/DDBJ databases">
        <title>Reclassification of Micrococcus aloeverae and Micrococcus yunnanensis as later heterotypic synonyms of Micrococcus luteus.</title>
        <authorList>
            <person name="Huang C.-H."/>
        </authorList>
    </citation>
    <scope>NUCLEOTIDE SEQUENCE [LARGE SCALE GENOMIC DNA]</scope>
    <source>
        <strain evidence="8 9">BCRC 12151</strain>
    </source>
</reference>
<dbReference type="EMBL" id="SPKT01000014">
    <property type="protein sequence ID" value="TFH98703.1"/>
    <property type="molecule type" value="Genomic_DNA"/>
</dbReference>
<evidence type="ECO:0000256" key="7">
    <source>
        <dbReference type="SAM" id="Phobius"/>
    </source>
</evidence>
<keyword evidence="9" id="KW-1185">Reference proteome</keyword>
<feature type="transmembrane region" description="Helical" evidence="7">
    <location>
        <begin position="236"/>
        <end position="258"/>
    </location>
</feature>
<feature type="transmembrane region" description="Helical" evidence="7">
    <location>
        <begin position="56"/>
        <end position="73"/>
    </location>
</feature>
<feature type="transmembrane region" description="Helical" evidence="7">
    <location>
        <begin position="187"/>
        <end position="206"/>
    </location>
</feature>
<gene>
    <name evidence="8" type="ORF">E4A49_07900</name>
</gene>
<dbReference type="InterPro" id="IPR037294">
    <property type="entry name" value="ABC_BtuC-like"/>
</dbReference>
<evidence type="ECO:0000313" key="8">
    <source>
        <dbReference type="EMBL" id="TFH98703.1"/>
    </source>
</evidence>
<evidence type="ECO:0000256" key="2">
    <source>
        <dbReference type="ARBA" id="ARBA00022475"/>
    </source>
</evidence>
<feature type="transmembrane region" description="Helical" evidence="7">
    <location>
        <begin position="80"/>
        <end position="101"/>
    </location>
</feature>
<sequence length="353" mass="38399">MSQSTTSTKKSSPSSRSVRSWNSGPGEATREYLVLGVGLVVLFLLPFLLPTSYQPVMVKILIFAIMAVGWNIMSGYGGMFSFGHAAFFGIGAYSVAYLLSAHGLNPWFGMLFGAMLAAIVGTVFAFLCLRYKLEGSYFALATFAFAQMFFLLTENLEFLNRTEGINIPILQDDSWLMMQFHPTSYNYYWIGLFLLVAAVAVSIWFVHSRPGRFTTAIRDDEVAAESLGIAVLRHRLITVALSCAITAIAGGFYTQYYMFVGPNQGFGMQVSVDAIVPAVIGGVGTIWGPLIGAVVVGGLSETIADLVRNPPAGLEFLQGLSGLDVAIYAILLIIIVVFLPKGIYGTIRERLRK</sequence>
<name>A0ABY2JYP7_9MICC</name>
<dbReference type="Pfam" id="PF02653">
    <property type="entry name" value="BPD_transp_2"/>
    <property type="match status" value="1"/>
</dbReference>
<feature type="transmembrane region" description="Helical" evidence="7">
    <location>
        <begin position="32"/>
        <end position="50"/>
    </location>
</feature>
<keyword evidence="3 7" id="KW-0812">Transmembrane</keyword>
<dbReference type="PANTHER" id="PTHR30482">
    <property type="entry name" value="HIGH-AFFINITY BRANCHED-CHAIN AMINO ACID TRANSPORT SYSTEM PERMEASE"/>
    <property type="match status" value="1"/>
</dbReference>
<dbReference type="InterPro" id="IPR001851">
    <property type="entry name" value="ABC_transp_permease"/>
</dbReference>
<accession>A0ABY2JYP7</accession>
<evidence type="ECO:0000256" key="4">
    <source>
        <dbReference type="ARBA" id="ARBA00022989"/>
    </source>
</evidence>
<dbReference type="CDD" id="cd06581">
    <property type="entry name" value="TM_PBP1_LivM_like"/>
    <property type="match status" value="1"/>
</dbReference>
<evidence type="ECO:0000256" key="5">
    <source>
        <dbReference type="ARBA" id="ARBA00023136"/>
    </source>
</evidence>
<keyword evidence="5 7" id="KW-0472">Membrane</keyword>
<keyword evidence="4 7" id="KW-1133">Transmembrane helix</keyword>
<dbReference type="PANTHER" id="PTHR30482:SF10">
    <property type="entry name" value="HIGH-AFFINITY BRANCHED-CHAIN AMINO ACID TRANSPORT PROTEIN BRAE"/>
    <property type="match status" value="1"/>
</dbReference>
<feature type="transmembrane region" description="Helical" evidence="7">
    <location>
        <begin position="136"/>
        <end position="153"/>
    </location>
</feature>
<evidence type="ECO:0000313" key="9">
    <source>
        <dbReference type="Proteomes" id="UP000297477"/>
    </source>
</evidence>
<evidence type="ECO:0000256" key="1">
    <source>
        <dbReference type="ARBA" id="ARBA00004651"/>
    </source>
</evidence>
<proteinExistence type="predicted"/>
<feature type="compositionally biased region" description="Low complexity" evidence="6">
    <location>
        <begin position="1"/>
        <end position="23"/>
    </location>
</feature>
<protein>
    <submittedName>
        <fullName evidence="8">Branched-chain amino acid ABC transporter permease</fullName>
    </submittedName>
</protein>
<feature type="transmembrane region" description="Helical" evidence="7">
    <location>
        <begin position="325"/>
        <end position="344"/>
    </location>
</feature>
<comment type="caution">
    <text evidence="8">The sequence shown here is derived from an EMBL/GenBank/DDBJ whole genome shotgun (WGS) entry which is preliminary data.</text>
</comment>
<dbReference type="Proteomes" id="UP000297477">
    <property type="component" value="Unassembled WGS sequence"/>
</dbReference>
<evidence type="ECO:0000256" key="6">
    <source>
        <dbReference type="SAM" id="MobiDB-lite"/>
    </source>
</evidence>
<dbReference type="InterPro" id="IPR043428">
    <property type="entry name" value="LivM-like"/>
</dbReference>
<keyword evidence="2" id="KW-1003">Cell membrane</keyword>
<dbReference type="Gene3D" id="1.10.3470.10">
    <property type="entry name" value="ABC transporter involved in vitamin B12 uptake, BtuC"/>
    <property type="match status" value="1"/>
</dbReference>
<comment type="subcellular location">
    <subcellularLocation>
        <location evidence="1">Cell membrane</location>
        <topology evidence="1">Multi-pass membrane protein</topology>
    </subcellularLocation>
</comment>
<feature type="region of interest" description="Disordered" evidence="6">
    <location>
        <begin position="1"/>
        <end position="25"/>
    </location>
</feature>
<evidence type="ECO:0000256" key="3">
    <source>
        <dbReference type="ARBA" id="ARBA00022692"/>
    </source>
</evidence>
<organism evidence="8 9">
    <name type="scientific">Micrococcus lylae</name>
    <dbReference type="NCBI Taxonomy" id="1273"/>
    <lineage>
        <taxon>Bacteria</taxon>
        <taxon>Bacillati</taxon>
        <taxon>Actinomycetota</taxon>
        <taxon>Actinomycetes</taxon>
        <taxon>Micrococcales</taxon>
        <taxon>Micrococcaceae</taxon>
        <taxon>Micrococcus</taxon>
    </lineage>
</organism>